<comment type="caution">
    <text evidence="1">The sequence shown here is derived from an EMBL/GenBank/DDBJ whole genome shotgun (WGS) entry which is preliminary data.</text>
</comment>
<evidence type="ECO:0000313" key="1">
    <source>
        <dbReference type="EMBL" id="PTE08820.1"/>
    </source>
</evidence>
<sequence>MSAVAADCKEGNRQEHHPSSFNFVTSSWVEDQGNLRRYISCVGNLDAGTDLLITWYIAGPFSSYVPSDEAVYTPRLRPDLNPQPVAGCIKFGSNGEHTPAEFMGTAADQEENTRYSPCKGGQAAVHAVMGDDRLPADGYRDSVRIFFPSDPEDAYATLLELNGEIGIRPRDNAFESYFNYTLQRYKDRPDGRPEDVSIRPIFPDAYSKTLLAAYAEANPEPKLLSEKGEIAFTVASAGTGRPINAFYEILGRSGEPIAALPMPMFNPLGF</sequence>
<keyword evidence="2" id="KW-1185">Reference proteome</keyword>
<proteinExistence type="predicted"/>
<reference evidence="1 2" key="1">
    <citation type="submission" date="2018-03" db="EMBL/GenBank/DDBJ databases">
        <title>Genome sequence of the symbiotic type strain Mesorhizobium helmanticense CSLC115NT isolated from Lotus corniculatus nodules.</title>
        <authorList>
            <person name="Sannazzaro A.I."/>
            <person name="Torres Tejerizo G.A."/>
            <person name="Dip D."/>
            <person name="Caballero M."/>
            <person name="Pistorio M."/>
            <person name="Estrella M.J."/>
        </authorList>
    </citation>
    <scope>NUCLEOTIDE SEQUENCE [LARGE SCALE GENOMIC DNA]</scope>
    <source>
        <strain evidence="1 2">CSLC115N</strain>
    </source>
</reference>
<dbReference type="EMBL" id="PZJX01000033">
    <property type="protein sequence ID" value="PTE08820.1"/>
    <property type="molecule type" value="Genomic_DNA"/>
</dbReference>
<gene>
    <name evidence="1" type="ORF">C9427_19380</name>
</gene>
<organism evidence="1 2">
    <name type="scientific">Mesorhizobium helmanticense</name>
    <dbReference type="NCBI Taxonomy" id="1776423"/>
    <lineage>
        <taxon>Bacteria</taxon>
        <taxon>Pseudomonadati</taxon>
        <taxon>Pseudomonadota</taxon>
        <taxon>Alphaproteobacteria</taxon>
        <taxon>Hyphomicrobiales</taxon>
        <taxon>Phyllobacteriaceae</taxon>
        <taxon>Mesorhizobium</taxon>
    </lineage>
</organism>
<dbReference type="Proteomes" id="UP000240259">
    <property type="component" value="Unassembled WGS sequence"/>
</dbReference>
<protein>
    <submittedName>
        <fullName evidence="1">Uncharacterized protein</fullName>
    </submittedName>
</protein>
<dbReference type="AlphaFoldDB" id="A0A2T4IT57"/>
<accession>A0A2T4IT57</accession>
<evidence type="ECO:0000313" key="2">
    <source>
        <dbReference type="Proteomes" id="UP000240259"/>
    </source>
</evidence>
<name>A0A2T4IT57_9HYPH</name>